<reference evidence="1 2" key="2">
    <citation type="journal article" date="2017" name="Sci. Rep.">
        <title>Ant-infecting Ophiocordyceps genomes reveal a high diversity of potential behavioral manipulation genes and a possible major role for enterotoxins.</title>
        <authorList>
            <person name="de Bekker C."/>
            <person name="Ohm R.A."/>
            <person name="Evans H.C."/>
            <person name="Brachmann A."/>
            <person name="Hughes D.P."/>
        </authorList>
    </citation>
    <scope>NUCLEOTIDE SEQUENCE [LARGE SCALE GENOMIC DNA]</scope>
    <source>
        <strain evidence="1 2">SC16a</strain>
    </source>
</reference>
<dbReference type="InterPro" id="IPR022025">
    <property type="entry name" value="Amidoligase_2"/>
</dbReference>
<evidence type="ECO:0000313" key="1">
    <source>
        <dbReference type="EMBL" id="PFH62039.1"/>
    </source>
</evidence>
<dbReference type="STRING" id="268505.A0A2A9PL05"/>
<evidence type="ECO:0000313" key="2">
    <source>
        <dbReference type="Proteomes" id="UP000037136"/>
    </source>
</evidence>
<evidence type="ECO:0008006" key="3">
    <source>
        <dbReference type="Google" id="ProtNLM"/>
    </source>
</evidence>
<reference evidence="1 2" key="1">
    <citation type="journal article" date="2015" name="BMC Genomics">
        <title>Gene expression during zombie ant biting behavior reflects the complexity underlying fungal parasitic behavioral manipulation.</title>
        <authorList>
            <person name="de Bekker C."/>
            <person name="Ohm R.A."/>
            <person name="Loreto R.G."/>
            <person name="Sebastian A."/>
            <person name="Albert I."/>
            <person name="Merrow M."/>
            <person name="Brachmann A."/>
            <person name="Hughes D.P."/>
        </authorList>
    </citation>
    <scope>NUCLEOTIDE SEQUENCE [LARGE SCALE GENOMIC DNA]</scope>
    <source>
        <strain evidence="1 2">SC16a</strain>
    </source>
</reference>
<dbReference type="Pfam" id="PF12224">
    <property type="entry name" value="Amidoligase_2"/>
    <property type="match status" value="1"/>
</dbReference>
<dbReference type="OrthoDB" id="4940520at2759"/>
<protein>
    <recommendedName>
        <fullName evidence="3">Amidoligase enzyme</fullName>
    </recommendedName>
</protein>
<gene>
    <name evidence="1" type="ORF">XA68_15362</name>
</gene>
<comment type="caution">
    <text evidence="1">The sequence shown here is derived from an EMBL/GenBank/DDBJ whole genome shotgun (WGS) entry which is preliminary data.</text>
</comment>
<name>A0A2A9PL05_OPHUN</name>
<dbReference type="PANTHER" id="PTHR36847">
    <property type="entry name" value="AMIDOLIGASE ENZYME"/>
    <property type="match status" value="1"/>
</dbReference>
<dbReference type="PANTHER" id="PTHR36847:SF1">
    <property type="entry name" value="AMIDOLIGASE ENZYME"/>
    <property type="match status" value="1"/>
</dbReference>
<dbReference type="EMBL" id="LAZP02000044">
    <property type="protein sequence ID" value="PFH62039.1"/>
    <property type="molecule type" value="Genomic_DNA"/>
</dbReference>
<dbReference type="AlphaFoldDB" id="A0A2A9PL05"/>
<organism evidence="1 2">
    <name type="scientific">Ophiocordyceps unilateralis</name>
    <name type="common">Zombie-ant fungus</name>
    <name type="synonym">Torrubia unilateralis</name>
    <dbReference type="NCBI Taxonomy" id="268505"/>
    <lineage>
        <taxon>Eukaryota</taxon>
        <taxon>Fungi</taxon>
        <taxon>Dikarya</taxon>
        <taxon>Ascomycota</taxon>
        <taxon>Pezizomycotina</taxon>
        <taxon>Sordariomycetes</taxon>
        <taxon>Hypocreomycetidae</taxon>
        <taxon>Hypocreales</taxon>
        <taxon>Ophiocordycipitaceae</taxon>
        <taxon>Ophiocordyceps</taxon>
    </lineage>
</organism>
<keyword evidence="2" id="KW-1185">Reference proteome</keyword>
<proteinExistence type="predicted"/>
<dbReference type="Proteomes" id="UP000037136">
    <property type="component" value="Unassembled WGS sequence"/>
</dbReference>
<sequence length="405" mass="46295">MALPNLQFGLEFEFVAPPFAEIVMFKERQTMAVNQNIRREGCFYHLAMKLQENGLPAAMDMIVDESECQENPYRNKAPAGSLVGEDLRVMDPATIPDKDDPVQIHFHYWMFKPECDLTEEKMYDIWSQMELNTPILPETEAIAGFPRVDKALELIAQAHDSGVHINHKCGLHVQISPVSGLEVEQARKVVTIVYLVEHSLLFQLCHPSRRHRHQPISRSRFATLDRGFPPSRNEILDIELRNWMPLTFLNVHGNRLRNAWGANDAMEDIRSSLIIRGSKRGDPCSAFNITRHGHGHDRSTYTLQFRHAQSSFKRDFVANWTRLLLTIAKIGCLPAPEFKAVVELLWEVVKVNPRPKDCWRHLLRILAGAPGGEQLMLDEAFWDGRLRDYEKGYPDVVEGKAALCG</sequence>
<accession>A0A2A9PL05</accession>